<keyword evidence="8" id="KW-0539">Nucleus</keyword>
<feature type="domain" description="Pre-mRNA-splicing factor Syf1-like N-terminal HAT-repeats" evidence="14">
    <location>
        <begin position="18"/>
        <end position="182"/>
    </location>
</feature>
<dbReference type="InterPro" id="IPR055433">
    <property type="entry name" value="HAT_Syf1-like_N"/>
</dbReference>
<evidence type="ECO:0000256" key="5">
    <source>
        <dbReference type="ARBA" id="ARBA00022728"/>
    </source>
</evidence>
<comment type="subunit">
    <text evidence="3">Associated with the spliceosome.</text>
</comment>
<dbReference type="EnsemblMetazoa" id="XM_022811785">
    <property type="protein sequence ID" value="XP_022667520"/>
    <property type="gene ID" value="LOC111253011"/>
</dbReference>
<feature type="region of interest" description="Disordered" evidence="11">
    <location>
        <begin position="756"/>
        <end position="775"/>
    </location>
</feature>
<evidence type="ECO:0000256" key="11">
    <source>
        <dbReference type="SAM" id="MobiDB-lite"/>
    </source>
</evidence>
<dbReference type="GO" id="GO:0000349">
    <property type="term" value="P:generation of catalytic spliceosome for first transesterification step"/>
    <property type="evidence" value="ECO:0007669"/>
    <property type="project" value="TreeGrafter"/>
</dbReference>
<evidence type="ECO:0000256" key="1">
    <source>
        <dbReference type="ARBA" id="ARBA00004123"/>
    </source>
</evidence>
<evidence type="ECO:0000256" key="2">
    <source>
        <dbReference type="ARBA" id="ARBA00008644"/>
    </source>
</evidence>
<evidence type="ECO:0000256" key="9">
    <source>
        <dbReference type="ARBA" id="ARBA00039472"/>
    </source>
</evidence>
<dbReference type="GeneID" id="111253011"/>
<feature type="compositionally biased region" description="Acidic residues" evidence="11">
    <location>
        <begin position="802"/>
        <end position="819"/>
    </location>
</feature>
<dbReference type="Pfam" id="PF23231">
    <property type="entry name" value="HAT_Syf1_CNRKL1_C"/>
    <property type="match status" value="1"/>
</dbReference>
<keyword evidence="5" id="KW-0747">Spliceosome</keyword>
<dbReference type="GO" id="GO:0000974">
    <property type="term" value="C:Prp19 complex"/>
    <property type="evidence" value="ECO:0007669"/>
    <property type="project" value="TreeGrafter"/>
</dbReference>
<dbReference type="InParanoid" id="A0A7M7KR51"/>
<dbReference type="KEGG" id="vde:111253011"/>
<feature type="domain" description="Pre-mRNA-splicing factor SYF1 central HAT repeats" evidence="12">
    <location>
        <begin position="185"/>
        <end position="388"/>
    </location>
</feature>
<evidence type="ECO:0000256" key="6">
    <source>
        <dbReference type="ARBA" id="ARBA00022737"/>
    </source>
</evidence>
<evidence type="ECO:0000256" key="7">
    <source>
        <dbReference type="ARBA" id="ARBA00023187"/>
    </source>
</evidence>
<dbReference type="OMA" id="IWYNYLR"/>
<keyword evidence="16" id="KW-1185">Reference proteome</keyword>
<dbReference type="InterPro" id="IPR003107">
    <property type="entry name" value="HAT"/>
</dbReference>
<evidence type="ECO:0000256" key="10">
    <source>
        <dbReference type="ARBA" id="ARBA00067212"/>
    </source>
</evidence>
<evidence type="ECO:0000256" key="4">
    <source>
        <dbReference type="ARBA" id="ARBA00022664"/>
    </source>
</evidence>
<proteinExistence type="inferred from homology"/>
<dbReference type="FunFam" id="1.25.40.10:FF:000137">
    <property type="entry name" value="Pre-mRNA-splicing factor syf1"/>
    <property type="match status" value="1"/>
</dbReference>
<dbReference type="InterPro" id="IPR011990">
    <property type="entry name" value="TPR-like_helical_dom_sf"/>
</dbReference>
<dbReference type="FunFam" id="1.25.40.10:FF:000038">
    <property type="entry name" value="Putative pre-mRNA-splicing factor SYF1"/>
    <property type="match status" value="1"/>
</dbReference>
<evidence type="ECO:0000256" key="8">
    <source>
        <dbReference type="ARBA" id="ARBA00023242"/>
    </source>
</evidence>
<dbReference type="PANTHER" id="PTHR11246">
    <property type="entry name" value="PRE-MRNA SPLICING FACTOR"/>
    <property type="match status" value="1"/>
</dbReference>
<organism evidence="15 16">
    <name type="scientific">Varroa destructor</name>
    <name type="common">Honeybee mite</name>
    <dbReference type="NCBI Taxonomy" id="109461"/>
    <lineage>
        <taxon>Eukaryota</taxon>
        <taxon>Metazoa</taxon>
        <taxon>Ecdysozoa</taxon>
        <taxon>Arthropoda</taxon>
        <taxon>Chelicerata</taxon>
        <taxon>Arachnida</taxon>
        <taxon>Acari</taxon>
        <taxon>Parasitiformes</taxon>
        <taxon>Mesostigmata</taxon>
        <taxon>Gamasina</taxon>
        <taxon>Dermanyssoidea</taxon>
        <taxon>Varroidae</taxon>
        <taxon>Varroa</taxon>
    </lineage>
</organism>
<comment type="subcellular location">
    <subcellularLocation>
        <location evidence="1">Nucleus</location>
    </subcellularLocation>
</comment>
<evidence type="ECO:0000259" key="13">
    <source>
        <dbReference type="Pfam" id="PF23231"/>
    </source>
</evidence>
<dbReference type="GO" id="GO:0071014">
    <property type="term" value="C:post-mRNA release spliceosomal complex"/>
    <property type="evidence" value="ECO:0007669"/>
    <property type="project" value="TreeGrafter"/>
</dbReference>
<dbReference type="SUPFAM" id="SSF48452">
    <property type="entry name" value="TPR-like"/>
    <property type="match status" value="3"/>
</dbReference>
<dbReference type="Pfam" id="PF23220">
    <property type="entry name" value="HAT_Syf1_M"/>
    <property type="match status" value="1"/>
</dbReference>
<dbReference type="FunCoup" id="A0A7M7KR51">
    <property type="interactions" value="1926"/>
</dbReference>
<keyword evidence="7" id="KW-0508">mRNA splicing</keyword>
<keyword evidence="6" id="KW-0677">Repeat</keyword>
<sequence length="873" mass="102345">MAEVIMDAQMVAVLFEEDDVAYEEELLRNPYSVRHWLRYAEFKRQRTSKGNRDAVNLVYERALKVLPGSYKIWHQYLTLRVKALEEMKLYPSDSAFEDVSNVFERALVWMHKMPRIWLMYCEFLHRRRFVTRLRHTFDRALRALPITQHDRIWPDYLAFVEYHDIPETGVRVYRRFLKLSPESREKAVDYFISIERLGEAAQLLVDMVNDPEFTSARGKPKHQLWMELCELISKNPDQMEESNLRVDAIIRGGIKKYTDQQGKLWCSLADYYIRSRLFERARDVYEEAMESVLTVRDFSQIFETYSHYEYGLIRNMLAQEIQTKETDLEINLKMARYEYLMDRRPLLLNSVVLRQNPHNVGEWLKRVKLLRDDVKEIIRTFTKAVQTVDPKLACGGKLCQIWIEFAKLYESKDQVDDARIIFRKATQVPYAKVDDLANVWCEYAELELRHDNIEEAIKLCRTATTPPSRQVAYHDQSETVQLRLHKNIKVWSLYADLEESFGTLQTTKAVYDHIIDLRIGTPQIILNCALFLEEHNYFEEAFRVYEKGVALFKWPNVYDIWHTYLSKFLKRFAGTKLERARDLFEQCLEQCPSKYAKNIYLLYAQLEEEHGLARHAMSIYERAAEVVPDNEKREMFELQIKRAATLFGLTHTRPIYEKAIENLPDADSIVMCMQFAQLECKLGEVDRARAIWMHCSQMCDPRTQPQFWSAWKEFEVSHGNTDTAREMLRIKRSVQATFNTQVSLNLAVPYSSQTTSAVTNTNEHPSKTQMQQPAVGITGKALTFIRAQDTEPAYEETRADNPDEIELPSEDDEDGEDPESLSQNTNKNASADRRDCGEEDDDESDYEKDKVETKPVPQGVFGNLKKNQHDDSD</sequence>
<dbReference type="FunFam" id="1.25.40.10:FF:000023">
    <property type="entry name" value="Pre-mRNA-splicing factor SYF1"/>
    <property type="match status" value="1"/>
</dbReference>
<evidence type="ECO:0000259" key="12">
    <source>
        <dbReference type="Pfam" id="PF23220"/>
    </source>
</evidence>
<dbReference type="OrthoDB" id="10067343at2759"/>
<dbReference type="Pfam" id="PF23233">
    <property type="entry name" value="HAT_Syf1_CNRKL1_N"/>
    <property type="match status" value="1"/>
</dbReference>
<evidence type="ECO:0000313" key="16">
    <source>
        <dbReference type="Proteomes" id="UP000594260"/>
    </source>
</evidence>
<evidence type="ECO:0000259" key="14">
    <source>
        <dbReference type="Pfam" id="PF23233"/>
    </source>
</evidence>
<dbReference type="RefSeq" id="XP_022667520.1">
    <property type="nucleotide sequence ID" value="XM_022811785.1"/>
</dbReference>
<comment type="similarity">
    <text evidence="2">Belongs to the crooked-neck family.</text>
</comment>
<feature type="compositionally biased region" description="Polar residues" evidence="11">
    <location>
        <begin position="756"/>
        <end position="772"/>
    </location>
</feature>
<feature type="compositionally biased region" description="Acidic residues" evidence="11">
    <location>
        <begin position="837"/>
        <end position="846"/>
    </location>
</feature>
<dbReference type="Gene3D" id="1.25.40.10">
    <property type="entry name" value="Tetratricopeptide repeat domain"/>
    <property type="match status" value="5"/>
</dbReference>
<dbReference type="AlphaFoldDB" id="A0A7M7KR51"/>
<dbReference type="InterPro" id="IPR055430">
    <property type="entry name" value="HAT_Syf1_CNRKL1_C"/>
</dbReference>
<keyword evidence="4" id="KW-0507">mRNA processing</keyword>
<feature type="region of interest" description="Disordered" evidence="11">
    <location>
        <begin position="790"/>
        <end position="873"/>
    </location>
</feature>
<protein>
    <recommendedName>
        <fullName evidence="9">Pre-mRNA-splicing factor SYF1</fullName>
    </recommendedName>
    <alternativeName>
        <fullName evidence="10">Pre-mRNA-splicing factor syf1</fullName>
    </alternativeName>
</protein>
<dbReference type="InterPro" id="IPR045075">
    <property type="entry name" value="Syf1-like"/>
</dbReference>
<evidence type="ECO:0000256" key="3">
    <source>
        <dbReference type="ARBA" id="ARBA00011524"/>
    </source>
</evidence>
<reference evidence="15" key="1">
    <citation type="submission" date="2021-01" db="UniProtKB">
        <authorList>
            <consortium name="EnsemblMetazoa"/>
        </authorList>
    </citation>
    <scope>IDENTIFICATION</scope>
</reference>
<dbReference type="GO" id="GO:0071007">
    <property type="term" value="C:U2-type catalytic step 2 spliceosome"/>
    <property type="evidence" value="ECO:0007669"/>
    <property type="project" value="TreeGrafter"/>
</dbReference>
<dbReference type="Proteomes" id="UP000594260">
    <property type="component" value="Unplaced"/>
</dbReference>
<name>A0A7M7KR51_VARDE</name>
<accession>A0A7M7KR51</accession>
<evidence type="ECO:0000313" key="15">
    <source>
        <dbReference type="EnsemblMetazoa" id="XP_022667520"/>
    </source>
</evidence>
<feature type="domain" description="Pre-mRNA-splicing factor Syf1/CRNKL1-like C-terminal HAT-repeats" evidence="13">
    <location>
        <begin position="395"/>
        <end position="768"/>
    </location>
</feature>
<dbReference type="CTD" id="36514"/>
<dbReference type="SMART" id="SM00386">
    <property type="entry name" value="HAT"/>
    <property type="match status" value="10"/>
</dbReference>
<dbReference type="InterPro" id="IPR056350">
    <property type="entry name" value="HAT_Syf1_central"/>
</dbReference>
<dbReference type="PANTHER" id="PTHR11246:SF5">
    <property type="entry name" value="PRE-MRNA-SPLICING FACTOR SYF1"/>
    <property type="match status" value="1"/>
</dbReference>